<dbReference type="InterPro" id="IPR046348">
    <property type="entry name" value="SIS_dom_sf"/>
</dbReference>
<dbReference type="InterPro" id="IPR006380">
    <property type="entry name" value="SPP-like_dom"/>
</dbReference>
<dbReference type="Gene3D" id="3.90.1070.10">
    <property type="match status" value="1"/>
</dbReference>
<dbReference type="SUPFAM" id="SSF56784">
    <property type="entry name" value="HAD-like"/>
    <property type="match status" value="1"/>
</dbReference>
<comment type="caution">
    <text evidence="2">The sequence shown here is derived from an EMBL/GenBank/DDBJ whole genome shotgun (WGS) entry which is preliminary data.</text>
</comment>
<feature type="domain" description="SIS" evidence="1">
    <location>
        <begin position="30"/>
        <end position="169"/>
    </location>
</feature>
<sequence length="645" mass="70087">MNSASGIFHAELGKLPATYAEVLSFDVSAIKAAIAAAGTEGIIAVGSGGSFTVASVLCSLHEAYTGRLSRPSTPLEISCNPTLASTSPVFFVSAEGKNPDILEAIKRARDHSARAIHLITNQKKSPLIDLAQASSGLHTHVFELKEKDGYLATNSLLATATLVARAYGELDGRTQLPSSLGELLVSGQPIDQWLLQAREFVQASAQSKNIIVAYSPLLKPIAIDLESKLSEAALLHCQLTDVRSFAHGRHLWASEKPDQCSILAIVEPTVATLWEKMRELLPSKLQTLELSLPGAATSDLVVGLAAEMYLVDQIAAALGVDPGKPTVPAFGRDLYYLSLANLIPPPPEQPNRGAASKYDVLGARWPAIRTHSRMQRAMETFRESMSGQRFRAVVFDYDGVLCESQAPVGSLSKGIVDGIRKLLGQKIIVGIASGRGNSIQEELQQCFSPEERSKIQLGLYNGGRITTADMSESASENQSEFLNHIGRIVGRLRQYGLPIDNIRATHPYQISIRFRDGVNASEMWFVIADALRQAGLDPLNVQHSKHSVDILEVGVSKSRLVAHIVQNFKLDAYQVLTIGDQGAWPGNDAALLEHRYSLSVDVPSRRLDRGWNLAPLSKRDVGATLWYLDRITARSDGTFSIEFNK</sequence>
<dbReference type="Gene3D" id="3.40.50.1000">
    <property type="entry name" value="HAD superfamily/HAD-like"/>
    <property type="match status" value="1"/>
</dbReference>
<dbReference type="PROSITE" id="PS51464">
    <property type="entry name" value="SIS"/>
    <property type="match status" value="1"/>
</dbReference>
<dbReference type="SUPFAM" id="SSF53697">
    <property type="entry name" value="SIS domain"/>
    <property type="match status" value="1"/>
</dbReference>
<gene>
    <name evidence="2" type="ORF">LJ725_26615</name>
</gene>
<evidence type="ECO:0000259" key="1">
    <source>
        <dbReference type="PROSITE" id="PS51464"/>
    </source>
</evidence>
<evidence type="ECO:0000313" key="3">
    <source>
        <dbReference type="Proteomes" id="UP001198862"/>
    </source>
</evidence>
<name>A0ABS8L2L0_9HYPH</name>
<protein>
    <recommendedName>
        <fullName evidence="1">SIS domain-containing protein</fullName>
    </recommendedName>
</protein>
<dbReference type="EMBL" id="JAJISD010000015">
    <property type="protein sequence ID" value="MCC8432559.1"/>
    <property type="molecule type" value="Genomic_DNA"/>
</dbReference>
<keyword evidence="3" id="KW-1185">Reference proteome</keyword>
<dbReference type="InterPro" id="IPR036412">
    <property type="entry name" value="HAD-like_sf"/>
</dbReference>
<evidence type="ECO:0000313" key="2">
    <source>
        <dbReference type="EMBL" id="MCC8432559.1"/>
    </source>
</evidence>
<accession>A0ABS8L2L0</accession>
<proteinExistence type="predicted"/>
<dbReference type="Proteomes" id="UP001198862">
    <property type="component" value="Unassembled WGS sequence"/>
</dbReference>
<organism evidence="2 3">
    <name type="scientific">Reyranella aquatilis</name>
    <dbReference type="NCBI Taxonomy" id="2035356"/>
    <lineage>
        <taxon>Bacteria</taxon>
        <taxon>Pseudomonadati</taxon>
        <taxon>Pseudomonadota</taxon>
        <taxon>Alphaproteobacteria</taxon>
        <taxon>Hyphomicrobiales</taxon>
        <taxon>Reyranellaceae</taxon>
        <taxon>Reyranella</taxon>
    </lineage>
</organism>
<dbReference type="InterPro" id="IPR023214">
    <property type="entry name" value="HAD_sf"/>
</dbReference>
<reference evidence="2 3" key="1">
    <citation type="submission" date="2021-11" db="EMBL/GenBank/DDBJ databases">
        <authorList>
            <person name="Lee D.-H."/>
            <person name="Kim S.-B."/>
        </authorList>
    </citation>
    <scope>NUCLEOTIDE SEQUENCE [LARGE SCALE GENOMIC DNA]</scope>
    <source>
        <strain evidence="2 3">KCTC 52223</strain>
    </source>
</reference>
<dbReference type="InterPro" id="IPR001347">
    <property type="entry name" value="SIS_dom"/>
</dbReference>
<dbReference type="RefSeq" id="WP_230553978.1">
    <property type="nucleotide sequence ID" value="NZ_JAJISD010000015.1"/>
</dbReference>
<dbReference type="Gene3D" id="3.40.50.10490">
    <property type="entry name" value="Glucose-6-phosphate isomerase like protein, domain 1"/>
    <property type="match status" value="1"/>
</dbReference>
<dbReference type="Pfam" id="PF05116">
    <property type="entry name" value="S6PP"/>
    <property type="match status" value="1"/>
</dbReference>